<dbReference type="STRING" id="111780.Sta7437_2100"/>
<accession>K9XSS1</accession>
<dbReference type="HOGENOM" id="CLU_216475_0_0_3"/>
<keyword evidence="3" id="KW-1185">Reference proteome</keyword>
<evidence type="ECO:0000256" key="1">
    <source>
        <dbReference type="SAM" id="Phobius"/>
    </source>
</evidence>
<dbReference type="Proteomes" id="UP000010473">
    <property type="component" value="Chromosome"/>
</dbReference>
<dbReference type="RefSeq" id="WP_015193318.1">
    <property type="nucleotide sequence ID" value="NC_019748.1"/>
</dbReference>
<keyword evidence="1" id="KW-0812">Transmembrane</keyword>
<evidence type="ECO:0000313" key="2">
    <source>
        <dbReference type="EMBL" id="AFZ35650.1"/>
    </source>
</evidence>
<dbReference type="EMBL" id="CP003653">
    <property type="protein sequence ID" value="AFZ35650.1"/>
    <property type="molecule type" value="Genomic_DNA"/>
</dbReference>
<proteinExistence type="predicted"/>
<protein>
    <submittedName>
        <fullName evidence="2">Purine permease, putative</fullName>
    </submittedName>
</protein>
<name>K9XSS1_STAC7</name>
<organism evidence="2 3">
    <name type="scientific">Stanieria cyanosphaera (strain ATCC 29371 / PCC 7437)</name>
    <dbReference type="NCBI Taxonomy" id="111780"/>
    <lineage>
        <taxon>Bacteria</taxon>
        <taxon>Bacillati</taxon>
        <taxon>Cyanobacteriota</taxon>
        <taxon>Cyanophyceae</taxon>
        <taxon>Pleurocapsales</taxon>
        <taxon>Dermocarpellaceae</taxon>
        <taxon>Stanieria</taxon>
    </lineage>
</organism>
<keyword evidence="1" id="KW-1133">Transmembrane helix</keyword>
<evidence type="ECO:0000313" key="3">
    <source>
        <dbReference type="Proteomes" id="UP000010473"/>
    </source>
</evidence>
<dbReference type="KEGG" id="scs:Sta7437_2100"/>
<dbReference type="AlphaFoldDB" id="K9XSS1"/>
<reference evidence="3" key="1">
    <citation type="journal article" date="2013" name="Proc. Natl. Acad. Sci. U.S.A.">
        <title>Improving the coverage of the cyanobacterial phylum using diversity-driven genome sequencing.</title>
        <authorList>
            <person name="Shih P.M."/>
            <person name="Wu D."/>
            <person name="Latifi A."/>
            <person name="Axen S.D."/>
            <person name="Fewer D.P."/>
            <person name="Talla E."/>
            <person name="Calteau A."/>
            <person name="Cai F."/>
            <person name="Tandeau de Marsac N."/>
            <person name="Rippka R."/>
            <person name="Herdman M."/>
            <person name="Sivonen K."/>
            <person name="Coursin T."/>
            <person name="Laurent T."/>
            <person name="Goodwin L."/>
            <person name="Nolan M."/>
            <person name="Davenport K.W."/>
            <person name="Han C.S."/>
            <person name="Rubin E.M."/>
            <person name="Eisen J.A."/>
            <person name="Woyke T."/>
            <person name="Gugger M."/>
            <person name="Kerfeld C.A."/>
        </authorList>
    </citation>
    <scope>NUCLEOTIDE SEQUENCE [LARGE SCALE GENOMIC DNA]</scope>
    <source>
        <strain evidence="3">ATCC 29371 / PCC 7437</strain>
    </source>
</reference>
<keyword evidence="1" id="KW-0472">Membrane</keyword>
<gene>
    <name evidence="2" type="ordered locus">Sta7437_2100</name>
</gene>
<feature type="transmembrane region" description="Helical" evidence="1">
    <location>
        <begin position="25"/>
        <end position="46"/>
    </location>
</feature>
<sequence>MKTTSRQTSELNPRENMTPSTKTTLTGLLVIAPLFLILLGFFTGFLNI</sequence>